<dbReference type="Proteomes" id="UP000003053">
    <property type="component" value="Unassembled WGS sequence"/>
</dbReference>
<dbReference type="eggNOG" id="COG1216">
    <property type="taxonomic scope" value="Bacteria"/>
</dbReference>
<keyword evidence="1" id="KW-0472">Membrane</keyword>
<evidence type="ECO:0008006" key="4">
    <source>
        <dbReference type="Google" id="ProtNLM"/>
    </source>
</evidence>
<dbReference type="InterPro" id="IPR029044">
    <property type="entry name" value="Nucleotide-diphossugar_trans"/>
</dbReference>
<evidence type="ECO:0000256" key="1">
    <source>
        <dbReference type="SAM" id="Phobius"/>
    </source>
</evidence>
<keyword evidence="1" id="KW-0812">Transmembrane</keyword>
<dbReference type="SUPFAM" id="SSF53448">
    <property type="entry name" value="Nucleotide-diphospho-sugar transferases"/>
    <property type="match status" value="1"/>
</dbReference>
<comment type="caution">
    <text evidence="2">The sequence shown here is derived from an EMBL/GenBank/DDBJ whole genome shotgun (WGS) entry which is preliminary data.</text>
</comment>
<protein>
    <recommendedName>
        <fullName evidence="4">Glycosyltransferase 2-like domain-containing protein</fullName>
    </recommendedName>
</protein>
<evidence type="ECO:0000313" key="3">
    <source>
        <dbReference type="Proteomes" id="UP000003053"/>
    </source>
</evidence>
<dbReference type="AlphaFoldDB" id="A4BZT6"/>
<dbReference type="EMBL" id="AAOG01000002">
    <property type="protein sequence ID" value="EAR12679.1"/>
    <property type="molecule type" value="Genomic_DNA"/>
</dbReference>
<gene>
    <name evidence="2" type="ORF">PI23P_08635</name>
</gene>
<dbReference type="OrthoDB" id="9815923at2"/>
<evidence type="ECO:0000313" key="2">
    <source>
        <dbReference type="EMBL" id="EAR12679.1"/>
    </source>
</evidence>
<name>A4BZT6_9FLAO</name>
<accession>A4BZT6</accession>
<dbReference type="STRING" id="313594.PI23P_08635"/>
<dbReference type="HOGENOM" id="CLU_2603024_0_0_10"/>
<feature type="transmembrane region" description="Helical" evidence="1">
    <location>
        <begin position="46"/>
        <end position="68"/>
    </location>
</feature>
<organism evidence="2 3">
    <name type="scientific">Polaribacter irgensii 23-P</name>
    <dbReference type="NCBI Taxonomy" id="313594"/>
    <lineage>
        <taxon>Bacteria</taxon>
        <taxon>Pseudomonadati</taxon>
        <taxon>Bacteroidota</taxon>
        <taxon>Flavobacteriia</taxon>
        <taxon>Flavobacteriales</taxon>
        <taxon>Flavobacteriaceae</taxon>
    </lineage>
</organism>
<reference evidence="2 3" key="1">
    <citation type="submission" date="2006-02" db="EMBL/GenBank/DDBJ databases">
        <authorList>
            <person name="Murray A."/>
            <person name="Staley J."/>
            <person name="Ferriera S."/>
            <person name="Johnson J."/>
            <person name="Kravitz S."/>
            <person name="Halpern A."/>
            <person name="Remington K."/>
            <person name="Beeson K."/>
            <person name="Tran B."/>
            <person name="Rogers Y.-H."/>
            <person name="Friedman R."/>
            <person name="Venter J.C."/>
        </authorList>
    </citation>
    <scope>NUCLEOTIDE SEQUENCE [LARGE SCALE GENOMIC DNA]</scope>
    <source>
        <strain evidence="2 3">23-P</strain>
    </source>
</reference>
<dbReference type="Gene3D" id="3.90.550.10">
    <property type="entry name" value="Spore Coat Polysaccharide Biosynthesis Protein SpsA, Chain A"/>
    <property type="match status" value="1"/>
</dbReference>
<proteinExistence type="predicted"/>
<keyword evidence="1" id="KW-1133">Transmembrane helix</keyword>
<keyword evidence="3" id="KW-1185">Reference proteome</keyword>
<sequence>MNVKIIKRKFDDFSSQKNFAIDQVSHEWIYILNADERVTPAVVKEIIAAVKILKVLLVFTFGELFIFAKKSKLLWISKR</sequence>
<dbReference type="RefSeq" id="WP_004570347.1">
    <property type="nucleotide sequence ID" value="NZ_CH724148.1"/>
</dbReference>